<keyword evidence="4 7" id="KW-0812">Transmembrane</keyword>
<evidence type="ECO:0000313" key="9">
    <source>
        <dbReference type="Proteomes" id="UP000620133"/>
    </source>
</evidence>
<dbReference type="AlphaFoldDB" id="A0A7U9TK31"/>
<dbReference type="Pfam" id="PF00528">
    <property type="entry name" value="BPD_transp_1"/>
    <property type="match status" value="1"/>
</dbReference>
<sequence length="313" mass="35031">MKKLKKPLFPRLSKIKFPEVSYKKQKLIWAAIFLLPWATGILLLFLVPFIESLRYSFFDLTPQAGEIIKEFVGFDNYLYAFNTHVTSTSSFRVELLTTTTDVIINLPVLLIFSLFIAVMLNMKFKGRAIVRAIFFVPVILNSAAVVSAVGGGEAINAILDQQGIARIFDLEFYLLQTGMAPFLITFIVGLIERIYDILALAGVPILLFLASIQSIPKHLYEAAKIEGATSYEMFWLITLPNVTPHIITVTVYALVDTFLTSSVSTIISDELNQQNWGVSSAMAWIYVATILLILIVLGAFAKFLKIGESHYEN</sequence>
<dbReference type="Proteomes" id="UP000620133">
    <property type="component" value="Chromosome"/>
</dbReference>
<dbReference type="EMBL" id="AP024412">
    <property type="protein sequence ID" value="BCR36821.1"/>
    <property type="molecule type" value="Genomic_DNA"/>
</dbReference>
<dbReference type="PANTHER" id="PTHR43227:SF3">
    <property type="entry name" value="BINDING-PROTEIN-DEPENDENT TRANSPORT SYSTEMS INNER MEMBRANE COMPONENT"/>
    <property type="match status" value="1"/>
</dbReference>
<dbReference type="PANTHER" id="PTHR43227">
    <property type="entry name" value="BLL4140 PROTEIN"/>
    <property type="match status" value="1"/>
</dbReference>
<dbReference type="RefSeq" id="WP_176239463.1">
    <property type="nucleotide sequence ID" value="NZ_AP024412.1"/>
</dbReference>
<keyword evidence="3" id="KW-1003">Cell membrane</keyword>
<organism evidence="8 9">
    <name type="scientific">Mariniplasma anaerobium</name>
    <dbReference type="NCBI Taxonomy" id="2735436"/>
    <lineage>
        <taxon>Bacteria</taxon>
        <taxon>Bacillati</taxon>
        <taxon>Mycoplasmatota</taxon>
        <taxon>Mollicutes</taxon>
        <taxon>Acholeplasmatales</taxon>
        <taxon>Acholeplasmataceae</taxon>
        <taxon>Mariniplasma</taxon>
    </lineage>
</organism>
<keyword evidence="5 7" id="KW-1133">Transmembrane helix</keyword>
<evidence type="ECO:0000256" key="6">
    <source>
        <dbReference type="ARBA" id="ARBA00023136"/>
    </source>
</evidence>
<dbReference type="InterPro" id="IPR050809">
    <property type="entry name" value="UgpAE/MalFG_permease"/>
</dbReference>
<evidence type="ECO:0000256" key="7">
    <source>
        <dbReference type="RuleBase" id="RU363032"/>
    </source>
</evidence>
<feature type="transmembrane region" description="Helical" evidence="7">
    <location>
        <begin position="132"/>
        <end position="152"/>
    </location>
</feature>
<gene>
    <name evidence="8" type="ORF">MPAN_017140</name>
</gene>
<evidence type="ECO:0000256" key="2">
    <source>
        <dbReference type="ARBA" id="ARBA00022448"/>
    </source>
</evidence>
<evidence type="ECO:0000256" key="1">
    <source>
        <dbReference type="ARBA" id="ARBA00004651"/>
    </source>
</evidence>
<comment type="similarity">
    <text evidence="7">Belongs to the binding-protein-dependent transport system permease family.</text>
</comment>
<feature type="transmembrane region" description="Helical" evidence="7">
    <location>
        <begin position="102"/>
        <end position="120"/>
    </location>
</feature>
<evidence type="ECO:0000256" key="5">
    <source>
        <dbReference type="ARBA" id="ARBA00022989"/>
    </source>
</evidence>
<dbReference type="GO" id="GO:0005886">
    <property type="term" value="C:plasma membrane"/>
    <property type="evidence" value="ECO:0007669"/>
    <property type="project" value="UniProtKB-SubCell"/>
</dbReference>
<keyword evidence="2 7" id="KW-0813">Transport</keyword>
<protein>
    <submittedName>
        <fullName evidence="8">Lactose ABC transporter permease</fullName>
    </submittedName>
</protein>
<comment type="subcellular location">
    <subcellularLocation>
        <location evidence="1 7">Cell membrane</location>
        <topology evidence="1 7">Multi-pass membrane protein</topology>
    </subcellularLocation>
</comment>
<feature type="transmembrane region" description="Helical" evidence="7">
    <location>
        <begin position="172"/>
        <end position="190"/>
    </location>
</feature>
<name>A0A7U9TK31_9MOLU</name>
<dbReference type="InterPro" id="IPR000515">
    <property type="entry name" value="MetI-like"/>
</dbReference>
<dbReference type="KEGG" id="manr:MPAN_017140"/>
<dbReference type="GO" id="GO:0055085">
    <property type="term" value="P:transmembrane transport"/>
    <property type="evidence" value="ECO:0007669"/>
    <property type="project" value="InterPro"/>
</dbReference>
<feature type="transmembrane region" description="Helical" evidence="7">
    <location>
        <begin position="283"/>
        <end position="304"/>
    </location>
</feature>
<dbReference type="InterPro" id="IPR035906">
    <property type="entry name" value="MetI-like_sf"/>
</dbReference>
<keyword evidence="6 7" id="KW-0472">Membrane</keyword>
<feature type="transmembrane region" description="Helical" evidence="7">
    <location>
        <begin position="27"/>
        <end position="50"/>
    </location>
</feature>
<evidence type="ECO:0000313" key="8">
    <source>
        <dbReference type="EMBL" id="BCR36821.1"/>
    </source>
</evidence>
<reference evidence="8" key="1">
    <citation type="submission" date="2021-01" db="EMBL/GenBank/DDBJ databases">
        <title>Draft genome sequence of Acholeplasmataceae bacterium strain Mahy22.</title>
        <authorList>
            <person name="Watanabe M."/>
            <person name="Kojima H."/>
            <person name="Fukui M."/>
        </authorList>
    </citation>
    <scope>NUCLEOTIDE SEQUENCE</scope>
    <source>
        <strain evidence="8">Mahy22</strain>
    </source>
</reference>
<evidence type="ECO:0000256" key="4">
    <source>
        <dbReference type="ARBA" id="ARBA00022692"/>
    </source>
</evidence>
<evidence type="ECO:0000256" key="3">
    <source>
        <dbReference type="ARBA" id="ARBA00022475"/>
    </source>
</evidence>
<dbReference type="Gene3D" id="1.10.3720.10">
    <property type="entry name" value="MetI-like"/>
    <property type="match status" value="1"/>
</dbReference>
<feature type="transmembrane region" description="Helical" evidence="7">
    <location>
        <begin position="197"/>
        <end position="215"/>
    </location>
</feature>
<dbReference type="SUPFAM" id="SSF161098">
    <property type="entry name" value="MetI-like"/>
    <property type="match status" value="1"/>
</dbReference>
<dbReference type="CDD" id="cd06261">
    <property type="entry name" value="TM_PBP2"/>
    <property type="match status" value="1"/>
</dbReference>
<proteinExistence type="inferred from homology"/>
<dbReference type="PROSITE" id="PS50928">
    <property type="entry name" value="ABC_TM1"/>
    <property type="match status" value="1"/>
</dbReference>
<keyword evidence="9" id="KW-1185">Reference proteome</keyword>
<accession>A0A7U9TK31</accession>